<evidence type="ECO:0000313" key="2">
    <source>
        <dbReference type="EMBL" id="OIK19424.1"/>
    </source>
</evidence>
<proteinExistence type="predicted"/>
<feature type="domain" description="YopX protein" evidence="1">
    <location>
        <begin position="27"/>
        <end position="144"/>
    </location>
</feature>
<accession>A0AAP7N5K9</accession>
<dbReference type="Proteomes" id="UP000180036">
    <property type="component" value="Unassembled WGS sequence"/>
</dbReference>
<dbReference type="Pfam" id="PF09643">
    <property type="entry name" value="YopX"/>
    <property type="match status" value="1"/>
</dbReference>
<dbReference type="Gene3D" id="2.30.30.290">
    <property type="entry name" value="YopX-like domains"/>
    <property type="match status" value="1"/>
</dbReference>
<reference evidence="2 3" key="1">
    <citation type="submission" date="2016-10" db="EMBL/GenBank/DDBJ databases">
        <authorList>
            <person name="Marach S."/>
            <person name="Prathuangwong S."/>
            <person name="Takikawa Y."/>
            <person name="Dohra H."/>
        </authorList>
    </citation>
    <scope>NUCLEOTIDE SEQUENCE [LARGE SCALE GENOMIC DNA]</scope>
    <source>
        <strain evidence="2 3">K2</strain>
    </source>
</reference>
<dbReference type="SUPFAM" id="SSF159006">
    <property type="entry name" value="YopX-like"/>
    <property type="match status" value="1"/>
</dbReference>
<dbReference type="EMBL" id="MOEA01000005">
    <property type="protein sequence ID" value="OIK19424.1"/>
    <property type="molecule type" value="Genomic_DNA"/>
</dbReference>
<dbReference type="AlphaFoldDB" id="A0AAP7N5K9"/>
<dbReference type="InterPro" id="IPR019096">
    <property type="entry name" value="YopX_protein"/>
</dbReference>
<evidence type="ECO:0000259" key="1">
    <source>
        <dbReference type="Pfam" id="PF09643"/>
    </source>
</evidence>
<gene>
    <name evidence="2" type="ORF">BKP66_17375</name>
</gene>
<dbReference type="RefSeq" id="WP_071348434.1">
    <property type="nucleotide sequence ID" value="NZ_MOEA01000005.1"/>
</dbReference>
<dbReference type="InterPro" id="IPR010024">
    <property type="entry name" value="CHP16711"/>
</dbReference>
<evidence type="ECO:0000313" key="3">
    <source>
        <dbReference type="Proteomes" id="UP000180036"/>
    </source>
</evidence>
<dbReference type="NCBIfam" id="TIGR01671">
    <property type="entry name" value="phage_TIGR01671"/>
    <property type="match status" value="1"/>
</dbReference>
<organism evidence="2 3">
    <name type="scientific">Bacillus amyloliquefaciens</name>
    <name type="common">Bacillus velezensis</name>
    <dbReference type="NCBI Taxonomy" id="1390"/>
    <lineage>
        <taxon>Bacteria</taxon>
        <taxon>Bacillati</taxon>
        <taxon>Bacillota</taxon>
        <taxon>Bacilli</taxon>
        <taxon>Bacillales</taxon>
        <taxon>Bacillaceae</taxon>
        <taxon>Bacillus</taxon>
        <taxon>Bacillus amyloliquefaciens group</taxon>
    </lineage>
</organism>
<dbReference type="InterPro" id="IPR023385">
    <property type="entry name" value="YopX-like_C"/>
</dbReference>
<protein>
    <recommendedName>
        <fullName evidence="1">YopX protein domain-containing protein</fullName>
    </recommendedName>
</protein>
<name>A0AAP7N5K9_BACAM</name>
<comment type="caution">
    <text evidence="2">The sequence shown here is derived from an EMBL/GenBank/DDBJ whole genome shotgun (WGS) entry which is preliminary data.</text>
</comment>
<sequence length="150" mass="17050">MREVKFRGMGINGEWYCGNLSIIKQRIKSMGIDPGSYISNKAGVPFAYSVRQETVGQFTGLKDKNGREVYEGDIVRNHRDNSNELLEVLWQEEVAEHASDGIYWTKEVPGFRFKRIKRGLTTVFVAHVDLEVIGNIHQNPELLEASHASK</sequence>